<comment type="caution">
    <text evidence="15">The sequence shown here is derived from an EMBL/GenBank/DDBJ whole genome shotgun (WGS) entry which is preliminary data.</text>
</comment>
<dbReference type="OrthoDB" id="439808at2759"/>
<evidence type="ECO:0000256" key="4">
    <source>
        <dbReference type="ARBA" id="ARBA00022673"/>
    </source>
</evidence>
<dbReference type="GO" id="GO:0000325">
    <property type="term" value="C:plant-type vacuole"/>
    <property type="evidence" value="ECO:0007669"/>
    <property type="project" value="TreeGrafter"/>
</dbReference>
<dbReference type="EMBL" id="PKPP01012791">
    <property type="protein sequence ID" value="PWA41856.1"/>
    <property type="molecule type" value="Genomic_DNA"/>
</dbReference>
<evidence type="ECO:0000256" key="6">
    <source>
        <dbReference type="ARBA" id="ARBA00022737"/>
    </source>
</evidence>
<name>A0A2U1KYM3_ARTAN</name>
<dbReference type="PANTHER" id="PTHR46988:SF2">
    <property type="entry name" value="TWO PORE CALCIUM CHANNEL PROTEIN 1"/>
    <property type="match status" value="1"/>
</dbReference>
<feature type="transmembrane region" description="Helical" evidence="13">
    <location>
        <begin position="538"/>
        <end position="561"/>
    </location>
</feature>
<dbReference type="InterPro" id="IPR012677">
    <property type="entry name" value="Nucleotide-bd_a/b_plait_sf"/>
</dbReference>
<evidence type="ECO:0000256" key="9">
    <source>
        <dbReference type="ARBA" id="ARBA00023065"/>
    </source>
</evidence>
<keyword evidence="5 13" id="KW-0812">Transmembrane</keyword>
<reference evidence="15 16" key="1">
    <citation type="journal article" date="2018" name="Mol. Plant">
        <title>The genome of Artemisia annua provides insight into the evolution of Asteraceae family and artemisinin biosynthesis.</title>
        <authorList>
            <person name="Shen Q."/>
            <person name="Zhang L."/>
            <person name="Liao Z."/>
            <person name="Wang S."/>
            <person name="Yan T."/>
            <person name="Shi P."/>
            <person name="Liu M."/>
            <person name="Fu X."/>
            <person name="Pan Q."/>
            <person name="Wang Y."/>
            <person name="Lv Z."/>
            <person name="Lu X."/>
            <person name="Zhang F."/>
            <person name="Jiang W."/>
            <person name="Ma Y."/>
            <person name="Chen M."/>
            <person name="Hao X."/>
            <person name="Li L."/>
            <person name="Tang Y."/>
            <person name="Lv G."/>
            <person name="Zhou Y."/>
            <person name="Sun X."/>
            <person name="Brodelius P.E."/>
            <person name="Rose J.K.C."/>
            <person name="Tang K."/>
        </authorList>
    </citation>
    <scope>NUCLEOTIDE SEQUENCE [LARGE SCALE GENOMIC DNA]</scope>
    <source>
        <strain evidence="16">cv. Huhao1</strain>
        <tissue evidence="15">Leaf</tissue>
    </source>
</reference>
<evidence type="ECO:0000259" key="14">
    <source>
        <dbReference type="PROSITE" id="PS50102"/>
    </source>
</evidence>
<keyword evidence="16" id="KW-1185">Reference proteome</keyword>
<feature type="transmembrane region" description="Helical" evidence="13">
    <location>
        <begin position="472"/>
        <end position="494"/>
    </location>
</feature>
<sequence>MGRHGGPSSGSSSSSGFGDTSLTKVFVGGLAWETQSETMREYFEQFGDILEAVVIVDKITGRSKGYGFVTFQDPESARKACVDPAPIIDGRRANCNLASLGSPRHVLPFGGSVGSPTPFAGGMPSVRGPYFPSYGYQQPLPFSYQQGLAYPPYTYATYGPEYVYPQGIYNQYAGQQYLQIYGVPGTVNAQIYPYNQMGQTAPNYQGFTPLQSYALPGQQIVQFNGPIQNGITTSIPTIQAPYSAGVAAAIPGQHFIFPAPPQFIQGGGSGQISGSSLASYSFCCLEVIHPWSPENSLSKSLLMAEESSRRKSHFVLLTMCFKLDDAEDVLPAAEDGSGLPEEVLDSSSIETAAKYYFIFIRFDIIWTLNIFALIALNFFESVTLIILVVHTLFPLLYEGFSLYWKSHVNKIKVISLIILAADLVVDILYLSPVAIYSLPLRIAPYIRVVFFILNIRDLRDSLVVIGGMLDTYLNVLALWLLFLLFSSWLAYVIFEDTIQGTTLFFSYPATLYQMFVLFTTSNNPDVWIPAYKSSRWSAVFFVLYVLLGVYFVTNLVLAVVYDSFKEELVKQVCAKDDANQTFCPH</sequence>
<protein>
    <submittedName>
        <fullName evidence="15">Nucleotide-binding, alpha-beta plait</fullName>
    </submittedName>
</protein>
<evidence type="ECO:0000256" key="3">
    <source>
        <dbReference type="ARBA" id="ARBA00022568"/>
    </source>
</evidence>
<dbReference type="CDD" id="cd12384">
    <property type="entry name" value="RRM_RBM24_RBM38_like"/>
    <property type="match status" value="1"/>
</dbReference>
<evidence type="ECO:0000313" key="16">
    <source>
        <dbReference type="Proteomes" id="UP000245207"/>
    </source>
</evidence>
<keyword evidence="8 13" id="KW-1133">Transmembrane helix</keyword>
<keyword evidence="10 13" id="KW-0472">Membrane</keyword>
<evidence type="ECO:0000313" key="15">
    <source>
        <dbReference type="EMBL" id="PWA41856.1"/>
    </source>
</evidence>
<dbReference type="SUPFAM" id="SSF54928">
    <property type="entry name" value="RNA-binding domain, RBD"/>
    <property type="match status" value="1"/>
</dbReference>
<evidence type="ECO:0000256" key="10">
    <source>
        <dbReference type="ARBA" id="ARBA00023136"/>
    </source>
</evidence>
<keyword evidence="6" id="KW-0677">Repeat</keyword>
<evidence type="ECO:0000256" key="2">
    <source>
        <dbReference type="ARBA" id="ARBA00022448"/>
    </source>
</evidence>
<dbReference type="SUPFAM" id="SSF81324">
    <property type="entry name" value="Voltage-gated potassium channels"/>
    <property type="match status" value="1"/>
</dbReference>
<evidence type="ECO:0000256" key="1">
    <source>
        <dbReference type="ARBA" id="ARBA00004141"/>
    </source>
</evidence>
<feature type="transmembrane region" description="Helical" evidence="13">
    <location>
        <begin position="501"/>
        <end position="518"/>
    </location>
</feature>
<evidence type="ECO:0000256" key="11">
    <source>
        <dbReference type="ARBA" id="ARBA00023303"/>
    </source>
</evidence>
<dbReference type="PROSITE" id="PS50102">
    <property type="entry name" value="RRM"/>
    <property type="match status" value="1"/>
</dbReference>
<keyword evidence="9" id="KW-0406">Ion transport</keyword>
<gene>
    <name evidence="15" type="ORF">CTI12_AA550160</name>
</gene>
<dbReference type="InterPro" id="IPR005821">
    <property type="entry name" value="Ion_trans_dom"/>
</dbReference>
<dbReference type="InterPro" id="IPR000504">
    <property type="entry name" value="RRM_dom"/>
</dbReference>
<feature type="transmembrane region" description="Helical" evidence="13">
    <location>
        <begin position="416"/>
        <end position="438"/>
    </location>
</feature>
<dbReference type="SMART" id="SM00360">
    <property type="entry name" value="RRM"/>
    <property type="match status" value="1"/>
</dbReference>
<evidence type="ECO:0000256" key="5">
    <source>
        <dbReference type="ARBA" id="ARBA00022692"/>
    </source>
</evidence>
<dbReference type="Gene3D" id="3.30.70.330">
    <property type="match status" value="1"/>
</dbReference>
<dbReference type="InterPro" id="IPR035979">
    <property type="entry name" value="RBD_domain_sf"/>
</dbReference>
<evidence type="ECO:0000256" key="12">
    <source>
        <dbReference type="PROSITE-ProRule" id="PRU00176"/>
    </source>
</evidence>
<proteinExistence type="predicted"/>
<dbReference type="Proteomes" id="UP000245207">
    <property type="component" value="Unassembled WGS sequence"/>
</dbReference>
<dbReference type="GO" id="GO:0005774">
    <property type="term" value="C:vacuolar membrane"/>
    <property type="evidence" value="ECO:0007669"/>
    <property type="project" value="TreeGrafter"/>
</dbReference>
<evidence type="ECO:0000256" key="7">
    <source>
        <dbReference type="ARBA" id="ARBA00022837"/>
    </source>
</evidence>
<keyword evidence="2" id="KW-0813">Transport</keyword>
<dbReference type="InterPro" id="IPR044581">
    <property type="entry name" value="TPC1_plant"/>
</dbReference>
<dbReference type="Gene3D" id="1.10.287.70">
    <property type="match status" value="1"/>
</dbReference>
<keyword evidence="11" id="KW-0407">Ion channel</keyword>
<dbReference type="AlphaFoldDB" id="A0A2U1KYM3"/>
<dbReference type="GO" id="GO:0003723">
    <property type="term" value="F:RNA binding"/>
    <property type="evidence" value="ECO:0007669"/>
    <property type="project" value="UniProtKB-UniRule"/>
</dbReference>
<dbReference type="GO" id="GO:0005245">
    <property type="term" value="F:voltage-gated calcium channel activity"/>
    <property type="evidence" value="ECO:0007669"/>
    <property type="project" value="InterPro"/>
</dbReference>
<keyword evidence="3" id="KW-0109">Calcium transport</keyword>
<feature type="domain" description="RRM" evidence="14">
    <location>
        <begin position="23"/>
        <end position="100"/>
    </location>
</feature>
<dbReference type="STRING" id="35608.A0A2U1KYM3"/>
<comment type="subcellular location">
    <subcellularLocation>
        <location evidence="1">Membrane</location>
        <topology evidence="1">Multi-pass membrane protein</topology>
    </subcellularLocation>
</comment>
<keyword evidence="4" id="KW-0107">Calcium channel</keyword>
<keyword evidence="12" id="KW-0694">RNA-binding</keyword>
<keyword evidence="7" id="KW-0106">Calcium</keyword>
<organism evidence="15 16">
    <name type="scientific">Artemisia annua</name>
    <name type="common">Sweet wormwood</name>
    <dbReference type="NCBI Taxonomy" id="35608"/>
    <lineage>
        <taxon>Eukaryota</taxon>
        <taxon>Viridiplantae</taxon>
        <taxon>Streptophyta</taxon>
        <taxon>Embryophyta</taxon>
        <taxon>Tracheophyta</taxon>
        <taxon>Spermatophyta</taxon>
        <taxon>Magnoliopsida</taxon>
        <taxon>eudicotyledons</taxon>
        <taxon>Gunneridae</taxon>
        <taxon>Pentapetalae</taxon>
        <taxon>asterids</taxon>
        <taxon>campanulids</taxon>
        <taxon>Asterales</taxon>
        <taxon>Asteraceae</taxon>
        <taxon>Asteroideae</taxon>
        <taxon>Anthemideae</taxon>
        <taxon>Artemisiinae</taxon>
        <taxon>Artemisia</taxon>
    </lineage>
</organism>
<dbReference type="FunFam" id="1.10.287.70:FF:000094">
    <property type="entry name" value="Two pore calcium channel protein 1"/>
    <property type="match status" value="1"/>
</dbReference>
<evidence type="ECO:0000256" key="8">
    <source>
        <dbReference type="ARBA" id="ARBA00022989"/>
    </source>
</evidence>
<dbReference type="Pfam" id="PF00076">
    <property type="entry name" value="RRM_1"/>
    <property type="match status" value="1"/>
</dbReference>
<dbReference type="PANTHER" id="PTHR46988">
    <property type="entry name" value="TWO PORE CALCIUM CHANNEL PROTEIN 1"/>
    <property type="match status" value="1"/>
</dbReference>
<accession>A0A2U1KYM3</accession>
<evidence type="ECO:0000256" key="13">
    <source>
        <dbReference type="SAM" id="Phobius"/>
    </source>
</evidence>
<dbReference type="Pfam" id="PF00520">
    <property type="entry name" value="Ion_trans"/>
    <property type="match status" value="1"/>
</dbReference>